<evidence type="ECO:0000313" key="1">
    <source>
        <dbReference type="EnsemblPlants" id="AVESA.00010b.r2.6CG1080660.1.CDS.1"/>
    </source>
</evidence>
<organism evidence="1 2">
    <name type="scientific">Avena sativa</name>
    <name type="common">Oat</name>
    <dbReference type="NCBI Taxonomy" id="4498"/>
    <lineage>
        <taxon>Eukaryota</taxon>
        <taxon>Viridiplantae</taxon>
        <taxon>Streptophyta</taxon>
        <taxon>Embryophyta</taxon>
        <taxon>Tracheophyta</taxon>
        <taxon>Spermatophyta</taxon>
        <taxon>Magnoliopsida</taxon>
        <taxon>Liliopsida</taxon>
        <taxon>Poales</taxon>
        <taxon>Poaceae</taxon>
        <taxon>BOP clade</taxon>
        <taxon>Pooideae</taxon>
        <taxon>Poodae</taxon>
        <taxon>Poeae</taxon>
        <taxon>Poeae Chloroplast Group 1 (Aveneae type)</taxon>
        <taxon>Aveninae</taxon>
        <taxon>Avena</taxon>
    </lineage>
</organism>
<evidence type="ECO:0000313" key="2">
    <source>
        <dbReference type="Proteomes" id="UP001732700"/>
    </source>
</evidence>
<dbReference type="Proteomes" id="UP001732700">
    <property type="component" value="Chromosome 6C"/>
</dbReference>
<protein>
    <submittedName>
        <fullName evidence="1">Uncharacterized protein</fullName>
    </submittedName>
</protein>
<sequence length="207" mass="22304">MAAFIASASFSHVNYAPEFRSRTPSRLFLPKKHVSASAVASDFCSPKSRLAAGDTLHGIYLLSYSPTQDEIAALAGYEHVIIDLELEHGKSGVWEALACLRALDATRTPPSSATRRLVPFGPRRPSTLAAASMGYLHDPENTKVQDKLTEAEMKVLQTSRAYLGGFAVPNDPTEQPHAEGVPHGERCKGHRTVPNRGTGARQAVQGS</sequence>
<name>A0ACD5Z3C0_AVESA</name>
<accession>A0ACD5Z3C0</accession>
<reference evidence="1" key="1">
    <citation type="submission" date="2021-05" db="EMBL/GenBank/DDBJ databases">
        <authorList>
            <person name="Scholz U."/>
            <person name="Mascher M."/>
            <person name="Fiebig A."/>
        </authorList>
    </citation>
    <scope>NUCLEOTIDE SEQUENCE [LARGE SCALE GENOMIC DNA]</scope>
</reference>
<reference evidence="1" key="2">
    <citation type="submission" date="2025-09" db="UniProtKB">
        <authorList>
            <consortium name="EnsemblPlants"/>
        </authorList>
    </citation>
    <scope>IDENTIFICATION</scope>
</reference>
<proteinExistence type="predicted"/>
<keyword evidence="2" id="KW-1185">Reference proteome</keyword>
<dbReference type="EnsemblPlants" id="AVESA.00010b.r2.6CG1080660.1">
    <property type="protein sequence ID" value="AVESA.00010b.r2.6CG1080660.1.CDS.1"/>
    <property type="gene ID" value="AVESA.00010b.r2.6CG1080660"/>
</dbReference>